<accession>A0AAJ4XJV6</accession>
<evidence type="ECO:0000313" key="1">
    <source>
        <dbReference type="EMBL" id="SNX83322.1"/>
    </source>
</evidence>
<proteinExistence type="predicted"/>
<gene>
    <name evidence="1" type="ORF">MEPE_02029</name>
</gene>
<evidence type="ECO:0000313" key="2">
    <source>
        <dbReference type="Proteomes" id="UP001294444"/>
    </source>
</evidence>
<name>A0AAJ4XJV6_9BASI</name>
<reference evidence="1" key="1">
    <citation type="submission" date="2023-10" db="EMBL/GenBank/DDBJ databases">
        <authorList>
            <person name="Guldener U."/>
        </authorList>
    </citation>
    <scope>NUCLEOTIDE SEQUENCE</scope>
    <source>
        <strain evidence="1">Mp4</strain>
    </source>
</reference>
<dbReference type="EMBL" id="OAPG01000003">
    <property type="protein sequence ID" value="SNX83322.1"/>
    <property type="molecule type" value="Genomic_DNA"/>
</dbReference>
<organism evidence="1 2">
    <name type="scientific">Melanopsichium pennsylvanicum</name>
    <dbReference type="NCBI Taxonomy" id="63383"/>
    <lineage>
        <taxon>Eukaryota</taxon>
        <taxon>Fungi</taxon>
        <taxon>Dikarya</taxon>
        <taxon>Basidiomycota</taxon>
        <taxon>Ustilaginomycotina</taxon>
        <taxon>Ustilaginomycetes</taxon>
        <taxon>Ustilaginales</taxon>
        <taxon>Ustilaginaceae</taxon>
        <taxon>Melanopsichium</taxon>
    </lineage>
</organism>
<sequence length="62" mass="7233">MLHLHLRILTESENQQDETCVEAQNCQNQVPWEDVIHVDTGKAHNMARKQTRLIDFTIFTAN</sequence>
<comment type="caution">
    <text evidence="1">The sequence shown here is derived from an EMBL/GenBank/DDBJ whole genome shotgun (WGS) entry which is preliminary data.</text>
</comment>
<dbReference type="Proteomes" id="UP001294444">
    <property type="component" value="Unassembled WGS sequence"/>
</dbReference>
<keyword evidence="2" id="KW-1185">Reference proteome</keyword>
<protein>
    <submittedName>
        <fullName evidence="1">Uncharacterized protein</fullName>
    </submittedName>
</protein>
<dbReference type="AlphaFoldDB" id="A0AAJ4XJV6"/>